<dbReference type="AlphaFoldDB" id="G2Q781"/>
<feature type="domain" description="NmrA-like" evidence="4">
    <location>
        <begin position="6"/>
        <end position="260"/>
    </location>
</feature>
<dbReference type="PANTHER" id="PTHR42748">
    <property type="entry name" value="NITROGEN METABOLITE REPRESSION PROTEIN NMRA FAMILY MEMBER"/>
    <property type="match status" value="1"/>
</dbReference>
<dbReference type="VEuPathDB" id="FungiDB:MYCTH_112824"/>
<dbReference type="STRING" id="573729.G2Q781"/>
<evidence type="ECO:0000259" key="4">
    <source>
        <dbReference type="Pfam" id="PF05368"/>
    </source>
</evidence>
<dbReference type="GeneID" id="11508500"/>
<dbReference type="RefSeq" id="XP_003660904.1">
    <property type="nucleotide sequence ID" value="XM_003660856.1"/>
</dbReference>
<dbReference type="Pfam" id="PF05368">
    <property type="entry name" value="NmrA"/>
    <property type="match status" value="1"/>
</dbReference>
<proteinExistence type="inferred from homology"/>
<dbReference type="eggNOG" id="ENOG502SKH5">
    <property type="taxonomic scope" value="Eukaryota"/>
</dbReference>
<evidence type="ECO:0000313" key="6">
    <source>
        <dbReference type="Proteomes" id="UP000007322"/>
    </source>
</evidence>
<keyword evidence="2" id="KW-0521">NADP</keyword>
<dbReference type="HOGENOM" id="CLU_007383_8_4_1"/>
<evidence type="ECO:0000256" key="1">
    <source>
        <dbReference type="ARBA" id="ARBA00006328"/>
    </source>
</evidence>
<dbReference type="GO" id="GO:0016491">
    <property type="term" value="F:oxidoreductase activity"/>
    <property type="evidence" value="ECO:0007669"/>
    <property type="project" value="UniProtKB-KW"/>
</dbReference>
<organism evidence="5 6">
    <name type="scientific">Thermothelomyces thermophilus (strain ATCC 42464 / BCRC 31852 / DSM 1799)</name>
    <name type="common">Sporotrichum thermophile</name>
    <dbReference type="NCBI Taxonomy" id="573729"/>
    <lineage>
        <taxon>Eukaryota</taxon>
        <taxon>Fungi</taxon>
        <taxon>Dikarya</taxon>
        <taxon>Ascomycota</taxon>
        <taxon>Pezizomycotina</taxon>
        <taxon>Sordariomycetes</taxon>
        <taxon>Sordariomycetidae</taxon>
        <taxon>Sordariales</taxon>
        <taxon>Chaetomiaceae</taxon>
        <taxon>Thermothelomyces</taxon>
    </lineage>
</organism>
<dbReference type="InterPro" id="IPR051164">
    <property type="entry name" value="NmrA-like_oxidored"/>
</dbReference>
<evidence type="ECO:0000256" key="2">
    <source>
        <dbReference type="ARBA" id="ARBA00022857"/>
    </source>
</evidence>
<dbReference type="EMBL" id="CP003002">
    <property type="protein sequence ID" value="AEO55659.1"/>
    <property type="molecule type" value="Genomic_DNA"/>
</dbReference>
<keyword evidence="6" id="KW-1185">Reference proteome</keyword>
<reference evidence="5 6" key="1">
    <citation type="journal article" date="2011" name="Nat. Biotechnol.">
        <title>Comparative genomic analysis of the thermophilic biomass-degrading fungi Myceliophthora thermophila and Thielavia terrestris.</title>
        <authorList>
            <person name="Berka R.M."/>
            <person name="Grigoriev I.V."/>
            <person name="Otillar R."/>
            <person name="Salamov A."/>
            <person name="Grimwood J."/>
            <person name="Reid I."/>
            <person name="Ishmael N."/>
            <person name="John T."/>
            <person name="Darmond C."/>
            <person name="Moisan M.-C."/>
            <person name="Henrissat B."/>
            <person name="Coutinho P.M."/>
            <person name="Lombard V."/>
            <person name="Natvig D.O."/>
            <person name="Lindquist E."/>
            <person name="Schmutz J."/>
            <person name="Lucas S."/>
            <person name="Harris P."/>
            <person name="Powlowski J."/>
            <person name="Bellemare A."/>
            <person name="Taylor D."/>
            <person name="Butler G."/>
            <person name="de Vries R.P."/>
            <person name="Allijn I.E."/>
            <person name="van den Brink J."/>
            <person name="Ushinsky S."/>
            <person name="Storms R."/>
            <person name="Powell A.J."/>
            <person name="Paulsen I.T."/>
            <person name="Elbourne L.D.H."/>
            <person name="Baker S.E."/>
            <person name="Magnuson J."/>
            <person name="LaBoissiere S."/>
            <person name="Clutterbuck A.J."/>
            <person name="Martinez D."/>
            <person name="Wogulis M."/>
            <person name="de Leon A.L."/>
            <person name="Rey M.W."/>
            <person name="Tsang A."/>
        </authorList>
    </citation>
    <scope>NUCLEOTIDE SEQUENCE [LARGE SCALE GENOMIC DNA]</scope>
    <source>
        <strain evidence="6">ATCC 42464 / BCRC 31852 / DSM 1799</strain>
    </source>
</reference>
<dbReference type="GO" id="GO:0005634">
    <property type="term" value="C:nucleus"/>
    <property type="evidence" value="ECO:0007669"/>
    <property type="project" value="TreeGrafter"/>
</dbReference>
<accession>G2Q781</accession>
<protein>
    <recommendedName>
        <fullName evidence="4">NmrA-like domain-containing protein</fullName>
    </recommendedName>
</protein>
<evidence type="ECO:0000256" key="3">
    <source>
        <dbReference type="ARBA" id="ARBA00023002"/>
    </source>
</evidence>
<dbReference type="InterPro" id="IPR008030">
    <property type="entry name" value="NmrA-like"/>
</dbReference>
<sequence>MASHKAFVLGATGVQGGAVARQLRALGWNVATIARDPDSAAAQALGAIGVQVHQGSWTDSVALEAAMVGSKSLFLNLVPVMENPASELEQGREILRIARLAGVEHVVYSSAMFVPVDDPNHILETAFKAKTDLEKLVQTSGFPRWTVLRPGFFMSNYLAPKIHLLYPGTAETGLFQLAMEPTARLPMVDHEDIGKYAAAAFLEPDRFRGQVLHLISEVVPVERAMETMRRVTGRNIRAKYLSDQEVEAMLPSHPLMVLQQVAARLVEALDDGYDAPAEARKWGIETNTFGHFVERHKSDFDETFRNV</sequence>
<dbReference type="OrthoDB" id="419598at2759"/>
<keyword evidence="3" id="KW-0560">Oxidoreductase</keyword>
<gene>
    <name evidence="5" type="ORF">MYCTH_112824</name>
</gene>
<dbReference type="InterPro" id="IPR036291">
    <property type="entry name" value="NAD(P)-bd_dom_sf"/>
</dbReference>
<dbReference type="PANTHER" id="PTHR42748:SF30">
    <property type="entry name" value="NMRA-LIKE DOMAIN-CONTAINING PROTEIN"/>
    <property type="match status" value="1"/>
</dbReference>
<dbReference type="Proteomes" id="UP000007322">
    <property type="component" value="Chromosome 1"/>
</dbReference>
<evidence type="ECO:0000313" key="5">
    <source>
        <dbReference type="EMBL" id="AEO55659.1"/>
    </source>
</evidence>
<dbReference type="InParanoid" id="G2Q781"/>
<dbReference type="OMA" id="VEPFVRM"/>
<name>G2Q781_THET4</name>
<dbReference type="KEGG" id="mtm:MYCTH_112824"/>
<dbReference type="Gene3D" id="3.40.50.720">
    <property type="entry name" value="NAD(P)-binding Rossmann-like Domain"/>
    <property type="match status" value="1"/>
</dbReference>
<dbReference type="SUPFAM" id="SSF51735">
    <property type="entry name" value="NAD(P)-binding Rossmann-fold domains"/>
    <property type="match status" value="1"/>
</dbReference>
<comment type="similarity">
    <text evidence="1">Belongs to the NmrA-type oxidoreductase family.</text>
</comment>